<organism evidence="3 4">
    <name type="scientific">Streptomyces sp. 900129855</name>
    <dbReference type="NCBI Taxonomy" id="3155129"/>
    <lineage>
        <taxon>Bacteria</taxon>
        <taxon>Bacillati</taxon>
        <taxon>Actinomycetota</taxon>
        <taxon>Actinomycetes</taxon>
        <taxon>Kitasatosporales</taxon>
        <taxon>Streptomycetaceae</taxon>
        <taxon>Streptomyces</taxon>
    </lineage>
</organism>
<accession>A0ABV2ZTI7</accession>
<dbReference type="Gene3D" id="3.30.559.10">
    <property type="entry name" value="Chloramphenicol acetyltransferase-like domain"/>
    <property type="match status" value="1"/>
</dbReference>
<evidence type="ECO:0000259" key="2">
    <source>
        <dbReference type="Pfam" id="PF03007"/>
    </source>
</evidence>
<feature type="domain" description="O-acyltransferase WSD1-like N-terminal" evidence="2">
    <location>
        <begin position="96"/>
        <end position="242"/>
    </location>
</feature>
<dbReference type="InterPro" id="IPR023213">
    <property type="entry name" value="CAT-like_dom_sf"/>
</dbReference>
<reference evidence="3 4" key="1">
    <citation type="submission" date="2024-06" db="EMBL/GenBank/DDBJ databases">
        <title>The Natural Products Discovery Center: Release of the First 8490 Sequenced Strains for Exploring Actinobacteria Biosynthetic Diversity.</title>
        <authorList>
            <person name="Kalkreuter E."/>
            <person name="Kautsar S.A."/>
            <person name="Yang D."/>
            <person name="Bader C.D."/>
            <person name="Teijaro C.N."/>
            <person name="Fluegel L."/>
            <person name="Davis C.M."/>
            <person name="Simpson J.R."/>
            <person name="Lauterbach L."/>
            <person name="Steele A.D."/>
            <person name="Gui C."/>
            <person name="Meng S."/>
            <person name="Li G."/>
            <person name="Viehrig K."/>
            <person name="Ye F."/>
            <person name="Su P."/>
            <person name="Kiefer A.F."/>
            <person name="Nichols A."/>
            <person name="Cepeda A.J."/>
            <person name="Yan W."/>
            <person name="Fan B."/>
            <person name="Jiang Y."/>
            <person name="Adhikari A."/>
            <person name="Zheng C.-J."/>
            <person name="Schuster L."/>
            <person name="Cowan T.M."/>
            <person name="Smanski M.J."/>
            <person name="Chevrette M.G."/>
            <person name="De Carvalho L.P.S."/>
            <person name="Shen B."/>
        </authorList>
    </citation>
    <scope>NUCLEOTIDE SEQUENCE [LARGE SCALE GENOMIC DNA]</scope>
    <source>
        <strain evidence="3 4">NPDC033843</strain>
    </source>
</reference>
<dbReference type="Proteomes" id="UP001550739">
    <property type="component" value="Unassembled WGS sequence"/>
</dbReference>
<proteinExistence type="predicted"/>
<comment type="caution">
    <text evidence="3">The sequence shown here is derived from an EMBL/GenBank/DDBJ whole genome shotgun (WGS) entry which is preliminary data.</text>
</comment>
<feature type="region of interest" description="Disordered" evidence="1">
    <location>
        <begin position="169"/>
        <end position="189"/>
    </location>
</feature>
<dbReference type="InterPro" id="IPR004255">
    <property type="entry name" value="O-acyltransferase_WSD1_N"/>
</dbReference>
<dbReference type="Pfam" id="PF03007">
    <property type="entry name" value="WS_DGAT_cat"/>
    <property type="match status" value="1"/>
</dbReference>
<name>A0ABV2ZTI7_9ACTN</name>
<evidence type="ECO:0000256" key="1">
    <source>
        <dbReference type="SAM" id="MobiDB-lite"/>
    </source>
</evidence>
<evidence type="ECO:0000313" key="4">
    <source>
        <dbReference type="Proteomes" id="UP001550739"/>
    </source>
</evidence>
<evidence type="ECO:0000313" key="3">
    <source>
        <dbReference type="EMBL" id="MEU3785864.1"/>
    </source>
</evidence>
<keyword evidence="4" id="KW-1185">Reference proteome</keyword>
<dbReference type="SUPFAM" id="SSF52777">
    <property type="entry name" value="CoA-dependent acyltransferases"/>
    <property type="match status" value="1"/>
</dbReference>
<protein>
    <submittedName>
        <fullName evidence="3">Wax ester/triacylglycerol synthase domain-containing protein</fullName>
    </submittedName>
</protein>
<gene>
    <name evidence="3" type="ORF">AB0E89_35885</name>
</gene>
<dbReference type="EMBL" id="JBEZVE010000023">
    <property type="protein sequence ID" value="MEU3785864.1"/>
    <property type="molecule type" value="Genomic_DNA"/>
</dbReference>
<sequence length="454" mass="48088">MPGSHLPLMEEGMARWPFGPPNAGIALDFVGAPPALDELRALVEERWKALPRLTQTLVAPGAASRTGLARWTGRHRWASGDGHDLAQQVDCADATLRDAVRQWFHTPFPAERPPWSLHLLRGATEGEFSLLFRMHHSLLDGRSLTTLLRALLDDGEPLDGAASLAIPGPRRRVVSPGTTAGGPPGLLSTGRAVPLPHRGAREPAYTVVALSAEVLRAAREAVRTERADSVRPATTNEVFLATVSGVLRACLSAGAAWDAASDDGDGRDGGDGYADSGARQVWLSVPVDERPDDCGEFLGNAFANVRVPAPVTLSDPAARLSACTGLLTTVTRPRRTSEKLVEGTLAALPAATLALAGGKIFAPAYAPAACSYVHLRERGRTLAGRPLRRLTIVPMVPPADTATFALGGCTQGHTLSVATNSGSQDAVLLAERFLDELSLLEEGSRRPDTARSRQ</sequence>
<dbReference type="RefSeq" id="WP_361707629.1">
    <property type="nucleotide sequence ID" value="NZ_JBEZVE010000023.1"/>
</dbReference>